<evidence type="ECO:0000313" key="3">
    <source>
        <dbReference type="Proteomes" id="UP000016931"/>
    </source>
</evidence>
<evidence type="ECO:0000313" key="2">
    <source>
        <dbReference type="EMBL" id="EMF11226.1"/>
    </source>
</evidence>
<feature type="compositionally biased region" description="Low complexity" evidence="1">
    <location>
        <begin position="473"/>
        <end position="485"/>
    </location>
</feature>
<keyword evidence="3" id="KW-1185">Reference proteome</keyword>
<dbReference type="HOGENOM" id="CLU_050088_0_0_1"/>
<dbReference type="RefSeq" id="XP_016759347.1">
    <property type="nucleotide sequence ID" value="XM_016909832.1"/>
</dbReference>
<dbReference type="AlphaFoldDB" id="M3CDX4"/>
<reference evidence="2 3" key="1">
    <citation type="journal article" date="2012" name="PLoS Pathog.">
        <title>Diverse lifestyles and strategies of plant pathogenesis encoded in the genomes of eighteen Dothideomycetes fungi.</title>
        <authorList>
            <person name="Ohm R.A."/>
            <person name="Feau N."/>
            <person name="Henrissat B."/>
            <person name="Schoch C.L."/>
            <person name="Horwitz B.A."/>
            <person name="Barry K.W."/>
            <person name="Condon B.J."/>
            <person name="Copeland A.C."/>
            <person name="Dhillon B."/>
            <person name="Glaser F."/>
            <person name="Hesse C.N."/>
            <person name="Kosti I."/>
            <person name="LaButti K."/>
            <person name="Lindquist E.A."/>
            <person name="Lucas S."/>
            <person name="Salamov A.A."/>
            <person name="Bradshaw R.E."/>
            <person name="Ciuffetti L."/>
            <person name="Hamelin R.C."/>
            <person name="Kema G.H.J."/>
            <person name="Lawrence C."/>
            <person name="Scott J.A."/>
            <person name="Spatafora J.W."/>
            <person name="Turgeon B.G."/>
            <person name="de Wit P.J.G.M."/>
            <person name="Zhong S."/>
            <person name="Goodwin S.B."/>
            <person name="Grigoriev I.V."/>
        </authorList>
    </citation>
    <scope>NUCLEOTIDE SEQUENCE [LARGE SCALE GENOMIC DNA]</scope>
    <source>
        <strain evidence="2 3">SO2202</strain>
    </source>
</reference>
<evidence type="ECO:0000256" key="1">
    <source>
        <dbReference type="SAM" id="MobiDB-lite"/>
    </source>
</evidence>
<dbReference type="Proteomes" id="UP000016931">
    <property type="component" value="Unassembled WGS sequence"/>
</dbReference>
<feature type="region of interest" description="Disordered" evidence="1">
    <location>
        <begin position="324"/>
        <end position="348"/>
    </location>
</feature>
<dbReference type="OrthoDB" id="5275938at2759"/>
<accession>M3CDX4</accession>
<name>M3CDX4_SPHMS</name>
<dbReference type="STRING" id="692275.M3CDX4"/>
<feature type="compositionally biased region" description="Gly residues" evidence="1">
    <location>
        <begin position="463"/>
        <end position="472"/>
    </location>
</feature>
<organism evidence="2 3">
    <name type="scientific">Sphaerulina musiva (strain SO2202)</name>
    <name type="common">Poplar stem canker fungus</name>
    <name type="synonym">Septoria musiva</name>
    <dbReference type="NCBI Taxonomy" id="692275"/>
    <lineage>
        <taxon>Eukaryota</taxon>
        <taxon>Fungi</taxon>
        <taxon>Dikarya</taxon>
        <taxon>Ascomycota</taxon>
        <taxon>Pezizomycotina</taxon>
        <taxon>Dothideomycetes</taxon>
        <taxon>Dothideomycetidae</taxon>
        <taxon>Mycosphaerellales</taxon>
        <taxon>Mycosphaerellaceae</taxon>
        <taxon>Sphaerulina</taxon>
    </lineage>
</organism>
<dbReference type="EMBL" id="KB456266">
    <property type="protein sequence ID" value="EMF11226.1"/>
    <property type="molecule type" value="Genomic_DNA"/>
</dbReference>
<evidence type="ECO:0008006" key="4">
    <source>
        <dbReference type="Google" id="ProtNLM"/>
    </source>
</evidence>
<gene>
    <name evidence="2" type="ORF">SEPMUDRAFT_68639</name>
</gene>
<sequence>MFTKLRGVGSLARNRVAILILHVPRTHISTAPHTSSSSHQLHKHAACNMADQERAAKRQKKNMPDLSIDTRNTQAPNMIVDVCPDGDTVLVVQGLAGVAKPVGIRVSSSALSLTSSVFRNLFAAADGDAPPTPAPDEPRLVHLANDDGDALFLLLNILHLRNDALPPKILPDLLFRFVTVCARYECMVAAGRAVSQWLDYIYTRSLKATKLFSHAAAPNAPATPATPTPPTPYSAFPPVSDSQSLFKMIEATGTLNDALYFARFTAHFVLTQPLITDISIATSPAQQHLALAIQARQRQALQDLRVDLDLLIDPLAESLAEDSKHYHDCAPGDEPPEQPSDDNETPQYCPVDKEGATEFLAALRDANLWPATRWPTSSHVISGPVGTVVHAIENFRVPDYDATDACYWCAHVEDRFARSLNLIRAMHKDRLWGLCLDCYKAGGTFQGECRYDHYKVARAKEAGQGGGGGGQASVGPVSVSSTQNN</sequence>
<feature type="region of interest" description="Disordered" evidence="1">
    <location>
        <begin position="462"/>
        <end position="485"/>
    </location>
</feature>
<dbReference type="GeneID" id="27906969"/>
<proteinExistence type="predicted"/>
<protein>
    <recommendedName>
        <fullName evidence="4">BTB domain-containing protein</fullName>
    </recommendedName>
</protein>
<feature type="compositionally biased region" description="Acidic residues" evidence="1">
    <location>
        <begin position="334"/>
        <end position="344"/>
    </location>
</feature>
<dbReference type="eggNOG" id="ENOG502RS27">
    <property type="taxonomic scope" value="Eukaryota"/>
</dbReference>
<dbReference type="OMA" id="DANIWPA"/>